<gene>
    <name evidence="3" type="ORF">I0Q91_00235</name>
</gene>
<dbReference type="InterPro" id="IPR027417">
    <property type="entry name" value="P-loop_NTPase"/>
</dbReference>
<proteinExistence type="predicted"/>
<dbReference type="Proteomes" id="UP000621436">
    <property type="component" value="Unassembled WGS sequence"/>
</dbReference>
<dbReference type="RefSeq" id="WP_270452110.1">
    <property type="nucleotide sequence ID" value="NZ_JADPIE010000001.1"/>
</dbReference>
<dbReference type="Gene3D" id="3.40.50.300">
    <property type="entry name" value="P-loop containing nucleotide triphosphate hydrolases"/>
    <property type="match status" value="1"/>
</dbReference>
<evidence type="ECO:0000256" key="1">
    <source>
        <dbReference type="SAM" id="MobiDB-lite"/>
    </source>
</evidence>
<reference evidence="3" key="1">
    <citation type="submission" date="2020-11" db="EMBL/GenBank/DDBJ databases">
        <title>Halonatronomonas betainensis gen. nov., sp. nov. a novel haloalkaliphilic representative of the family Halanaerobiacae capable of betaine degradation.</title>
        <authorList>
            <person name="Boltyanskaya Y."/>
            <person name="Kevbrin V."/>
            <person name="Detkova E."/>
            <person name="Grouzdev D.S."/>
            <person name="Koziaeva V."/>
            <person name="Zhilina T."/>
        </authorList>
    </citation>
    <scope>NUCLEOTIDE SEQUENCE</scope>
    <source>
        <strain evidence="3">Z-7014</strain>
    </source>
</reference>
<dbReference type="GO" id="GO:0006260">
    <property type="term" value="P:DNA replication"/>
    <property type="evidence" value="ECO:0007669"/>
    <property type="project" value="TreeGrafter"/>
</dbReference>
<dbReference type="SUPFAM" id="SSF52540">
    <property type="entry name" value="P-loop containing nucleoside triphosphate hydrolases"/>
    <property type="match status" value="1"/>
</dbReference>
<keyword evidence="3" id="KW-0067">ATP-binding</keyword>
<evidence type="ECO:0000259" key="2">
    <source>
        <dbReference type="Pfam" id="PF01695"/>
    </source>
</evidence>
<dbReference type="AlphaFoldDB" id="A0A931F6E3"/>
<dbReference type="PANTHER" id="PTHR30050">
    <property type="entry name" value="CHROMOSOMAL REPLICATION INITIATOR PROTEIN DNAA"/>
    <property type="match status" value="1"/>
</dbReference>
<evidence type="ECO:0000313" key="3">
    <source>
        <dbReference type="EMBL" id="MBF8435491.1"/>
    </source>
</evidence>
<keyword evidence="4" id="KW-1185">Reference proteome</keyword>
<name>A0A931F6E3_9FIRM</name>
<dbReference type="EMBL" id="JADPIE010000001">
    <property type="protein sequence ID" value="MBF8435491.1"/>
    <property type="molecule type" value="Genomic_DNA"/>
</dbReference>
<organism evidence="3 4">
    <name type="scientific">Halonatronomonas betaini</name>
    <dbReference type="NCBI Taxonomy" id="2778430"/>
    <lineage>
        <taxon>Bacteria</taxon>
        <taxon>Bacillati</taxon>
        <taxon>Bacillota</taxon>
        <taxon>Clostridia</taxon>
        <taxon>Halanaerobiales</taxon>
        <taxon>Halarsenatibacteraceae</taxon>
        <taxon>Halonatronomonas</taxon>
    </lineage>
</organism>
<evidence type="ECO:0000313" key="4">
    <source>
        <dbReference type="Proteomes" id="UP000621436"/>
    </source>
</evidence>
<accession>A0A931F6E3</accession>
<protein>
    <submittedName>
        <fullName evidence="3">ATP-binding protein</fullName>
    </submittedName>
</protein>
<keyword evidence="3" id="KW-0547">Nucleotide-binding</keyword>
<dbReference type="InterPro" id="IPR002611">
    <property type="entry name" value="IstB_ATP-bd"/>
</dbReference>
<sequence>MGREIFQETMAKTRKQRMNMANTSKKSKENVSREDSAHLAVPVKPVKPFDKLAEAKKNMLKSLELPDRYQGKDFDNFKADLLGDGADKTIKEIQSYASSFVKLRKKNNWALFTGGYGLGKTHLAVAAFREAAVQWAYHMAEKSSNPYYPGRPDLGRTFHFITSSDLIQELRNSYDSELQTEEATLSRYKRSYLLLLDDLGTERASDWQKEKLHLILNYRYNHLLPTIITTNLDSAELKGQITQRLLDRIIEATDNGRYIWQLNGESYRMKSS</sequence>
<dbReference type="Pfam" id="PF01695">
    <property type="entry name" value="IstB_IS21"/>
    <property type="match status" value="1"/>
</dbReference>
<feature type="compositionally biased region" description="Basic and acidic residues" evidence="1">
    <location>
        <begin position="26"/>
        <end position="37"/>
    </location>
</feature>
<feature type="domain" description="IstB-like ATP-binding" evidence="2">
    <location>
        <begin position="155"/>
        <end position="271"/>
    </location>
</feature>
<dbReference type="PANTHER" id="PTHR30050:SF4">
    <property type="entry name" value="ATP-BINDING PROTEIN RV3427C IN INSERTION SEQUENCE-RELATED"/>
    <property type="match status" value="1"/>
</dbReference>
<dbReference type="GO" id="GO:0005524">
    <property type="term" value="F:ATP binding"/>
    <property type="evidence" value="ECO:0007669"/>
    <property type="project" value="UniProtKB-KW"/>
</dbReference>
<comment type="caution">
    <text evidence="3">The sequence shown here is derived from an EMBL/GenBank/DDBJ whole genome shotgun (WGS) entry which is preliminary data.</text>
</comment>
<feature type="region of interest" description="Disordered" evidence="1">
    <location>
        <begin position="1"/>
        <end position="37"/>
    </location>
</feature>